<dbReference type="PROSITE" id="PS50987">
    <property type="entry name" value="HTH_ARSR_2"/>
    <property type="match status" value="1"/>
</dbReference>
<accession>A0A4R4E066</accession>
<dbReference type="PANTHER" id="PTHR33154:SF15">
    <property type="entry name" value="REGULATORY PROTEIN ARSR"/>
    <property type="match status" value="1"/>
</dbReference>
<dbReference type="Proteomes" id="UP000295164">
    <property type="component" value="Unassembled WGS sequence"/>
</dbReference>
<dbReference type="PANTHER" id="PTHR33154">
    <property type="entry name" value="TRANSCRIPTIONAL REGULATOR, ARSR FAMILY"/>
    <property type="match status" value="1"/>
</dbReference>
<feature type="domain" description="HTH arsR-type" evidence="4">
    <location>
        <begin position="8"/>
        <end position="106"/>
    </location>
</feature>
<organism evidence="5 6">
    <name type="scientific">Flaviaesturariibacter aridisoli</name>
    <dbReference type="NCBI Taxonomy" id="2545761"/>
    <lineage>
        <taxon>Bacteria</taxon>
        <taxon>Pseudomonadati</taxon>
        <taxon>Bacteroidota</taxon>
        <taxon>Chitinophagia</taxon>
        <taxon>Chitinophagales</taxon>
        <taxon>Chitinophagaceae</taxon>
        <taxon>Flaviaestuariibacter</taxon>
    </lineage>
</organism>
<evidence type="ECO:0000313" key="5">
    <source>
        <dbReference type="EMBL" id="TCZ72794.1"/>
    </source>
</evidence>
<keyword evidence="3" id="KW-0804">Transcription</keyword>
<dbReference type="NCBIfam" id="NF033788">
    <property type="entry name" value="HTH_metalloreg"/>
    <property type="match status" value="1"/>
</dbReference>
<evidence type="ECO:0000256" key="2">
    <source>
        <dbReference type="ARBA" id="ARBA00023125"/>
    </source>
</evidence>
<evidence type="ECO:0000256" key="1">
    <source>
        <dbReference type="ARBA" id="ARBA00023015"/>
    </source>
</evidence>
<evidence type="ECO:0000313" key="6">
    <source>
        <dbReference type="Proteomes" id="UP000295164"/>
    </source>
</evidence>
<dbReference type="SUPFAM" id="SSF46785">
    <property type="entry name" value="Winged helix' DNA-binding domain"/>
    <property type="match status" value="1"/>
</dbReference>
<comment type="caution">
    <text evidence="5">The sequence shown here is derived from an EMBL/GenBank/DDBJ whole genome shotgun (WGS) entry which is preliminary data.</text>
</comment>
<protein>
    <submittedName>
        <fullName evidence="5">ArsR family transcriptional regulator</fullName>
    </submittedName>
</protein>
<dbReference type="InterPro" id="IPR036390">
    <property type="entry name" value="WH_DNA-bd_sf"/>
</dbReference>
<sequence>MGATKSYEFTAKENRLARYAKALGHPARVAILQLLATKQTCVCGDIVDELPLSQSTVSQHLKELKEAGLVQGEIDGPRTCYCINPKEWKAAQAFLNELFDTWKGGSSCC</sequence>
<reference evidence="5 6" key="1">
    <citation type="submission" date="2019-03" db="EMBL/GenBank/DDBJ databases">
        <authorList>
            <person name="Kim M.K.M."/>
        </authorList>
    </citation>
    <scope>NUCLEOTIDE SEQUENCE [LARGE SCALE GENOMIC DNA]</scope>
    <source>
        <strain evidence="5 6">17J68-15</strain>
    </source>
</reference>
<evidence type="ECO:0000256" key="3">
    <source>
        <dbReference type="ARBA" id="ARBA00023163"/>
    </source>
</evidence>
<dbReference type="EMBL" id="SKFH01000010">
    <property type="protein sequence ID" value="TCZ72794.1"/>
    <property type="molecule type" value="Genomic_DNA"/>
</dbReference>
<dbReference type="CDD" id="cd00090">
    <property type="entry name" value="HTH_ARSR"/>
    <property type="match status" value="1"/>
</dbReference>
<evidence type="ECO:0000259" key="4">
    <source>
        <dbReference type="PROSITE" id="PS50987"/>
    </source>
</evidence>
<dbReference type="GO" id="GO:0003677">
    <property type="term" value="F:DNA binding"/>
    <property type="evidence" value="ECO:0007669"/>
    <property type="project" value="UniProtKB-KW"/>
</dbReference>
<dbReference type="InterPro" id="IPR036388">
    <property type="entry name" value="WH-like_DNA-bd_sf"/>
</dbReference>
<dbReference type="PRINTS" id="PR00778">
    <property type="entry name" value="HTHARSR"/>
</dbReference>
<keyword evidence="1" id="KW-0805">Transcription regulation</keyword>
<gene>
    <name evidence="5" type="ORF">E0486_08410</name>
</gene>
<keyword evidence="2" id="KW-0238">DNA-binding</keyword>
<dbReference type="InterPro" id="IPR001845">
    <property type="entry name" value="HTH_ArsR_DNA-bd_dom"/>
</dbReference>
<proteinExistence type="predicted"/>
<dbReference type="RefSeq" id="WP_131851717.1">
    <property type="nucleotide sequence ID" value="NZ_SKFH01000010.1"/>
</dbReference>
<dbReference type="Gene3D" id="1.10.10.10">
    <property type="entry name" value="Winged helix-like DNA-binding domain superfamily/Winged helix DNA-binding domain"/>
    <property type="match status" value="1"/>
</dbReference>
<name>A0A4R4E066_9BACT</name>
<dbReference type="AlphaFoldDB" id="A0A4R4E066"/>
<dbReference type="GO" id="GO:0003700">
    <property type="term" value="F:DNA-binding transcription factor activity"/>
    <property type="evidence" value="ECO:0007669"/>
    <property type="project" value="InterPro"/>
</dbReference>
<dbReference type="InterPro" id="IPR011991">
    <property type="entry name" value="ArsR-like_HTH"/>
</dbReference>
<keyword evidence="6" id="KW-1185">Reference proteome</keyword>
<dbReference type="InterPro" id="IPR051081">
    <property type="entry name" value="HTH_MetalResp_TranReg"/>
</dbReference>
<dbReference type="SMART" id="SM00418">
    <property type="entry name" value="HTH_ARSR"/>
    <property type="match status" value="1"/>
</dbReference>
<dbReference type="OrthoDB" id="9800049at2"/>
<dbReference type="Pfam" id="PF01022">
    <property type="entry name" value="HTH_5"/>
    <property type="match status" value="1"/>
</dbReference>